<evidence type="ECO:0000313" key="5">
    <source>
        <dbReference type="Proteomes" id="UP001295684"/>
    </source>
</evidence>
<feature type="repeat" description="RCC1" evidence="1">
    <location>
        <begin position="712"/>
        <end position="771"/>
    </location>
</feature>
<keyword evidence="5" id="KW-1185">Reference proteome</keyword>
<dbReference type="PANTHER" id="PTHR45982">
    <property type="entry name" value="REGULATOR OF CHROMOSOME CONDENSATION"/>
    <property type="match status" value="1"/>
</dbReference>
<dbReference type="InterPro" id="IPR051553">
    <property type="entry name" value="Ran_GTPase-activating"/>
</dbReference>
<evidence type="ECO:0000256" key="3">
    <source>
        <dbReference type="SAM" id="MobiDB-lite"/>
    </source>
</evidence>
<feature type="repeat" description="RCC1" evidence="1">
    <location>
        <begin position="607"/>
        <end position="659"/>
    </location>
</feature>
<feature type="repeat" description="RCC1" evidence="1">
    <location>
        <begin position="660"/>
        <end position="711"/>
    </location>
</feature>
<evidence type="ECO:0000256" key="2">
    <source>
        <dbReference type="SAM" id="Coils"/>
    </source>
</evidence>
<feature type="region of interest" description="Disordered" evidence="3">
    <location>
        <begin position="357"/>
        <end position="382"/>
    </location>
</feature>
<feature type="coiled-coil region" evidence="2">
    <location>
        <begin position="235"/>
        <end position="279"/>
    </location>
</feature>
<dbReference type="InterPro" id="IPR009091">
    <property type="entry name" value="RCC1/BLIP-II"/>
</dbReference>
<dbReference type="PRINTS" id="PR00633">
    <property type="entry name" value="RCCNDNSATION"/>
</dbReference>
<dbReference type="AlphaFoldDB" id="A0AAD1Y3A5"/>
<feature type="coiled-coil region" evidence="2">
    <location>
        <begin position="5"/>
        <end position="61"/>
    </location>
</feature>
<evidence type="ECO:0000313" key="4">
    <source>
        <dbReference type="EMBL" id="CAI2383928.1"/>
    </source>
</evidence>
<gene>
    <name evidence="4" type="ORF">ECRASSUSDP1_LOCUS25446</name>
</gene>
<dbReference type="InterPro" id="IPR000408">
    <property type="entry name" value="Reg_chr_condens"/>
</dbReference>
<comment type="caution">
    <text evidence="4">The sequence shown here is derived from an EMBL/GenBank/DDBJ whole genome shotgun (WGS) entry which is preliminary data.</text>
</comment>
<reference evidence="4" key="1">
    <citation type="submission" date="2023-07" db="EMBL/GenBank/DDBJ databases">
        <authorList>
            <consortium name="AG Swart"/>
            <person name="Singh M."/>
            <person name="Singh A."/>
            <person name="Seah K."/>
            <person name="Emmerich C."/>
        </authorList>
    </citation>
    <scope>NUCLEOTIDE SEQUENCE</scope>
    <source>
        <strain evidence="4">DP1</strain>
    </source>
</reference>
<keyword evidence="2" id="KW-0175">Coiled coil</keyword>
<dbReference type="PANTHER" id="PTHR45982:SF1">
    <property type="entry name" value="REGULATOR OF CHROMOSOME CONDENSATION"/>
    <property type="match status" value="1"/>
</dbReference>
<dbReference type="Pfam" id="PF00415">
    <property type="entry name" value="RCC1"/>
    <property type="match status" value="5"/>
</dbReference>
<feature type="repeat" description="RCC1" evidence="1">
    <location>
        <begin position="558"/>
        <end position="606"/>
    </location>
</feature>
<dbReference type="Proteomes" id="UP001295684">
    <property type="component" value="Unassembled WGS sequence"/>
</dbReference>
<dbReference type="SUPFAM" id="SSF50985">
    <property type="entry name" value="RCC1/BLIP-II"/>
    <property type="match status" value="2"/>
</dbReference>
<name>A0AAD1Y3A5_EUPCR</name>
<feature type="repeat" description="RCC1" evidence="1">
    <location>
        <begin position="829"/>
        <end position="882"/>
    </location>
</feature>
<dbReference type="PROSITE" id="PS00626">
    <property type="entry name" value="RCC1_2"/>
    <property type="match status" value="3"/>
</dbReference>
<feature type="repeat" description="RCC1" evidence="1">
    <location>
        <begin position="883"/>
        <end position="932"/>
    </location>
</feature>
<feature type="compositionally biased region" description="Polar residues" evidence="3">
    <location>
        <begin position="360"/>
        <end position="373"/>
    </location>
</feature>
<dbReference type="EMBL" id="CAMPGE010026236">
    <property type="protein sequence ID" value="CAI2383928.1"/>
    <property type="molecule type" value="Genomic_DNA"/>
</dbReference>
<evidence type="ECO:0000256" key="1">
    <source>
        <dbReference type="PROSITE-ProRule" id="PRU00235"/>
    </source>
</evidence>
<dbReference type="PROSITE" id="PS50012">
    <property type="entry name" value="RCC1_3"/>
    <property type="match status" value="6"/>
</dbReference>
<proteinExistence type="predicted"/>
<sequence length="943" mass="107216">MEKLIMKLERSVDQLNNEIDKQKKTNIKLKQEAKDKEDKMREQKEIMVKEFQEQLKNMSQEVDPKSIPLPPSLVAPAYISKQDIDGKCQGCEKDLLNVANFITKAKELVDPDHYNTFETRLDEIESHCNTEFGKCSDCKQISEEEASHQKELSIKASKISRECQTDAVHTEDYLFFQNMIEDYLQVCLRSKPYKAVKMDFKLKDSQKKELIMDLFKFKVAIKSKIQAFIDKYEAAHAIQEQIQEFSELVKEHEESKKKSKEADEQLEKEKKKIVEQLSKWANMNKEEPALQEKDTPQKEKLIDEMNPYTDLPSSPQSINSLNASDICNSSVYSDIKPKEITPSKILGRKDFQIKKAVKPNGQSKFTASGQKNRTSSSKTKYQIQKQKSIKTSKLISNLRTKVTPAKVARKFTCDLPISKESAQSFKLNREDLLINEYSRIAPTPDLMDDRDLSVTRQKYPTKLPALQLNSNNTIEKLPVMKESNLIHTPVKEKETDPEIVADQLENALDEELETSDVEDLEADEKMFEVMIQKHEELQKEIDQSLKKRVKAFYSQRDYNTYMLGDNREGKCGTGKVEDFTKNPTALKIKFEKIDCGYHHSAAISEDGIVYTWGRSSSGQLGQSIVINQNVPSLLAQPLEKVTIDEVSCGWQHTLAITVSKYLYSWGLNINGQLGLGDYEDRKIPTLVEAVITTPAMKISAGHSHSAMIDFDSRLYTWGANPDSRLCKKTTYYKLSMRPKNVNKPYKCKALDRCRIIDVSLGQDHSLFLDDKGVIYASGNPSKGKLGDPYYHPDKAENPYMAHYFLTGKKNRCVKVKAGDGFSVFLAANGQVYACGEGNYGRLGIEGSTSVQKPTMIPCFGTKGNKIIDIETGGRHTYAISKKKELYVWGFGFYHQLPNNSTDDCEEPLKIATKHQIEQVSCGYFHSAYILGEDLVLQDSEDSD</sequence>
<accession>A0AAD1Y3A5</accession>
<protein>
    <submittedName>
        <fullName evidence="4">Uncharacterized protein</fullName>
    </submittedName>
</protein>
<dbReference type="Gene3D" id="2.130.10.30">
    <property type="entry name" value="Regulator of chromosome condensation 1/beta-lactamase-inhibitor protein II"/>
    <property type="match status" value="2"/>
</dbReference>
<organism evidence="4 5">
    <name type="scientific">Euplotes crassus</name>
    <dbReference type="NCBI Taxonomy" id="5936"/>
    <lineage>
        <taxon>Eukaryota</taxon>
        <taxon>Sar</taxon>
        <taxon>Alveolata</taxon>
        <taxon>Ciliophora</taxon>
        <taxon>Intramacronucleata</taxon>
        <taxon>Spirotrichea</taxon>
        <taxon>Hypotrichia</taxon>
        <taxon>Euplotida</taxon>
        <taxon>Euplotidae</taxon>
        <taxon>Moneuplotes</taxon>
    </lineage>
</organism>
<feature type="coiled-coil region" evidence="2">
    <location>
        <begin position="517"/>
        <end position="547"/>
    </location>
</feature>